<evidence type="ECO:0000313" key="1">
    <source>
        <dbReference type="EMBL" id="CAG8784929.1"/>
    </source>
</evidence>
<name>A0ACA9RAT7_9GLOM</name>
<proteinExistence type="predicted"/>
<sequence length="103" mass="11338">IVIMIIFTRILHLCLKRFRQPRIISEVIGGIILGPSILGRITGYTNTLFPRDSFTYLKLLTNLGAVLFLFMFGVELNPAITGKNIKSVVCISSSGIILPSAMV</sequence>
<gene>
    <name evidence="1" type="ORF">RPERSI_LOCUS18141</name>
</gene>
<evidence type="ECO:0000313" key="2">
    <source>
        <dbReference type="Proteomes" id="UP000789920"/>
    </source>
</evidence>
<dbReference type="Proteomes" id="UP000789920">
    <property type="component" value="Unassembled WGS sequence"/>
</dbReference>
<feature type="non-terminal residue" evidence="1">
    <location>
        <position position="1"/>
    </location>
</feature>
<reference evidence="1" key="1">
    <citation type="submission" date="2021-06" db="EMBL/GenBank/DDBJ databases">
        <authorList>
            <person name="Kallberg Y."/>
            <person name="Tangrot J."/>
            <person name="Rosling A."/>
        </authorList>
    </citation>
    <scope>NUCLEOTIDE SEQUENCE</scope>
    <source>
        <strain evidence="1">MA461A</strain>
    </source>
</reference>
<comment type="caution">
    <text evidence="1">The sequence shown here is derived from an EMBL/GenBank/DDBJ whole genome shotgun (WGS) entry which is preliminary data.</text>
</comment>
<protein>
    <submittedName>
        <fullName evidence="1">15572_t:CDS:1</fullName>
    </submittedName>
</protein>
<accession>A0ACA9RAT7</accession>
<dbReference type="EMBL" id="CAJVQC010047572">
    <property type="protein sequence ID" value="CAG8784929.1"/>
    <property type="molecule type" value="Genomic_DNA"/>
</dbReference>
<keyword evidence="2" id="KW-1185">Reference proteome</keyword>
<organism evidence="1 2">
    <name type="scientific">Racocetra persica</name>
    <dbReference type="NCBI Taxonomy" id="160502"/>
    <lineage>
        <taxon>Eukaryota</taxon>
        <taxon>Fungi</taxon>
        <taxon>Fungi incertae sedis</taxon>
        <taxon>Mucoromycota</taxon>
        <taxon>Glomeromycotina</taxon>
        <taxon>Glomeromycetes</taxon>
        <taxon>Diversisporales</taxon>
        <taxon>Gigasporaceae</taxon>
        <taxon>Racocetra</taxon>
    </lineage>
</organism>